<gene>
    <name evidence="1" type="ORF">Fadolivirus_1_424</name>
</gene>
<dbReference type="Proteomes" id="UP001162001">
    <property type="component" value="Segment"/>
</dbReference>
<evidence type="ECO:0000313" key="1">
    <source>
        <dbReference type="EMBL" id="QKF93882.1"/>
    </source>
</evidence>
<keyword evidence="2" id="KW-1185">Reference proteome</keyword>
<evidence type="ECO:0000313" key="2">
    <source>
        <dbReference type="Proteomes" id="UP001162001"/>
    </source>
</evidence>
<accession>A0A7D3R0P2</accession>
<name>A0A7D3R0P2_9VIRU</name>
<organism evidence="1 2">
    <name type="scientific">Fadolivirus FV1/VV64</name>
    <dbReference type="NCBI Taxonomy" id="3070911"/>
    <lineage>
        <taxon>Viruses</taxon>
        <taxon>Varidnaviria</taxon>
        <taxon>Bamfordvirae</taxon>
        <taxon>Nucleocytoviricota</taxon>
        <taxon>Megaviricetes</taxon>
        <taxon>Imitervirales</taxon>
        <taxon>Mimiviridae</taxon>
        <taxon>Klosneuvirinae</taxon>
        <taxon>Fadolivirus</taxon>
        <taxon>Fadolivirus algeromassiliense</taxon>
    </lineage>
</organism>
<protein>
    <submittedName>
        <fullName evidence="1">Uncharacterized protein</fullName>
    </submittedName>
</protein>
<reference evidence="1 2" key="1">
    <citation type="submission" date="2020-04" db="EMBL/GenBank/DDBJ databases">
        <title>Advantages and limits of metagenomic assembly and binning of a giant virus.</title>
        <authorList>
            <person name="Schulz F."/>
            <person name="Andreani J."/>
            <person name="Francis R."/>
            <person name="Boudjemaa H."/>
            <person name="Bou Khalil J.Y."/>
            <person name="Lee J."/>
            <person name="La Scola B."/>
            <person name="Woyke T."/>
        </authorList>
    </citation>
    <scope>NUCLEOTIDE SEQUENCE [LARGE SCALE GENOMIC DNA]</scope>
    <source>
        <strain evidence="1 2">FV1/VV64</strain>
    </source>
</reference>
<proteinExistence type="predicted"/>
<dbReference type="EMBL" id="MT418680">
    <property type="protein sequence ID" value="QKF93882.1"/>
    <property type="molecule type" value="Genomic_DNA"/>
</dbReference>
<sequence length="165" mass="18742">MTLFADQLRENYAKHLQEDNMSEFNSIITAIQDKESIKLRKQLDPLVVSLLKSKDLHVETEHKNAYDCGCDYASSCHGCHGAYDETTIINLPYKYNKIKESLINISKTSRSYSINGKLNQTIVGWLSRDGISAQEKNHPSYDCGCDYMSSCHGCRSAYTETILSW</sequence>